<dbReference type="AlphaFoldDB" id="A0A1M7UI81"/>
<proteinExistence type="predicted"/>
<feature type="region of interest" description="Disordered" evidence="1">
    <location>
        <begin position="34"/>
        <end position="92"/>
    </location>
</feature>
<evidence type="ECO:0000256" key="2">
    <source>
        <dbReference type="SAM" id="SignalP"/>
    </source>
</evidence>
<accession>A0A1M7UI81</accession>
<feature type="signal peptide" evidence="2">
    <location>
        <begin position="1"/>
        <end position="26"/>
    </location>
</feature>
<evidence type="ECO:0000256" key="1">
    <source>
        <dbReference type="SAM" id="MobiDB-lite"/>
    </source>
</evidence>
<sequence>MTDVQNRGTISGVMIVLILSISAAQASEVWVKQSSGRISGGTPVTDESKPKAAPEGSSTAAAAGSPTNPATCNQQNASSPACYSATQQSKGK</sequence>
<organism evidence="3 4">
    <name type="scientific">Bradyrhizobium erythrophlei</name>
    <dbReference type="NCBI Taxonomy" id="1437360"/>
    <lineage>
        <taxon>Bacteria</taxon>
        <taxon>Pseudomonadati</taxon>
        <taxon>Pseudomonadota</taxon>
        <taxon>Alphaproteobacteria</taxon>
        <taxon>Hyphomicrobiales</taxon>
        <taxon>Nitrobacteraceae</taxon>
        <taxon>Bradyrhizobium</taxon>
    </lineage>
</organism>
<keyword evidence="2" id="KW-0732">Signal</keyword>
<feature type="compositionally biased region" description="Polar residues" evidence="1">
    <location>
        <begin position="72"/>
        <end position="92"/>
    </location>
</feature>
<dbReference type="Proteomes" id="UP000184096">
    <property type="component" value="Chromosome I"/>
</dbReference>
<gene>
    <name evidence="3" type="ORF">SAMN05444170_5217</name>
</gene>
<evidence type="ECO:0000313" key="4">
    <source>
        <dbReference type="Proteomes" id="UP000184096"/>
    </source>
</evidence>
<feature type="compositionally biased region" description="Low complexity" evidence="1">
    <location>
        <begin position="53"/>
        <end position="71"/>
    </location>
</feature>
<protein>
    <submittedName>
        <fullName evidence="3">Uncharacterized protein</fullName>
    </submittedName>
</protein>
<reference evidence="4" key="1">
    <citation type="submission" date="2016-11" db="EMBL/GenBank/DDBJ databases">
        <authorList>
            <person name="Varghese N."/>
            <person name="Submissions S."/>
        </authorList>
    </citation>
    <scope>NUCLEOTIDE SEQUENCE [LARGE SCALE GENOMIC DNA]</scope>
    <source>
        <strain evidence="4">GAS401</strain>
    </source>
</reference>
<evidence type="ECO:0000313" key="3">
    <source>
        <dbReference type="EMBL" id="SHN82712.1"/>
    </source>
</evidence>
<dbReference type="RefSeq" id="WP_156898720.1">
    <property type="nucleotide sequence ID" value="NZ_LT670849.1"/>
</dbReference>
<dbReference type="EMBL" id="LT670849">
    <property type="protein sequence ID" value="SHN82712.1"/>
    <property type="molecule type" value="Genomic_DNA"/>
</dbReference>
<feature type="chain" id="PRO_5012207117" evidence="2">
    <location>
        <begin position="27"/>
        <end position="92"/>
    </location>
</feature>
<keyword evidence="4" id="KW-1185">Reference proteome</keyword>
<name>A0A1M7UI81_9BRAD</name>